<reference evidence="2" key="1">
    <citation type="submission" date="2013-03" db="EMBL/GenBank/DDBJ databases">
        <title>The Genome Sequence of Anopheles epiroticus epiroticus2.</title>
        <authorList>
            <consortium name="The Broad Institute Genomics Platform"/>
            <person name="Neafsey D.E."/>
            <person name="Howell P."/>
            <person name="Walker B."/>
            <person name="Young S.K."/>
            <person name="Zeng Q."/>
            <person name="Gargeya S."/>
            <person name="Fitzgerald M."/>
            <person name="Haas B."/>
            <person name="Abouelleil A."/>
            <person name="Allen A.W."/>
            <person name="Alvarado L."/>
            <person name="Arachchi H.M."/>
            <person name="Berlin A.M."/>
            <person name="Chapman S.B."/>
            <person name="Gainer-Dewar J."/>
            <person name="Goldberg J."/>
            <person name="Griggs A."/>
            <person name="Gujja S."/>
            <person name="Hansen M."/>
            <person name="Howarth C."/>
            <person name="Imamovic A."/>
            <person name="Ireland A."/>
            <person name="Larimer J."/>
            <person name="McCowan C."/>
            <person name="Murphy C."/>
            <person name="Pearson M."/>
            <person name="Poon T.W."/>
            <person name="Priest M."/>
            <person name="Roberts A."/>
            <person name="Saif S."/>
            <person name="Shea T."/>
            <person name="Sisk P."/>
            <person name="Sykes S."/>
            <person name="Wortman J."/>
            <person name="Nusbaum C."/>
            <person name="Birren B."/>
        </authorList>
    </citation>
    <scope>NUCLEOTIDE SEQUENCE [LARGE SCALE GENOMIC DNA]</scope>
    <source>
        <strain evidence="2">Epiroticus2</strain>
    </source>
</reference>
<accession>A0A182PWJ5</accession>
<reference evidence="1" key="2">
    <citation type="submission" date="2020-05" db="UniProtKB">
        <authorList>
            <consortium name="EnsemblMetazoa"/>
        </authorList>
    </citation>
    <scope>IDENTIFICATION</scope>
    <source>
        <strain evidence="1">Epiroticus2</strain>
    </source>
</reference>
<dbReference type="STRING" id="199890.A0A182PWJ5"/>
<dbReference type="Proteomes" id="UP000075885">
    <property type="component" value="Unassembled WGS sequence"/>
</dbReference>
<organism evidence="1 2">
    <name type="scientific">Anopheles epiroticus</name>
    <dbReference type="NCBI Taxonomy" id="199890"/>
    <lineage>
        <taxon>Eukaryota</taxon>
        <taxon>Metazoa</taxon>
        <taxon>Ecdysozoa</taxon>
        <taxon>Arthropoda</taxon>
        <taxon>Hexapoda</taxon>
        <taxon>Insecta</taxon>
        <taxon>Pterygota</taxon>
        <taxon>Neoptera</taxon>
        <taxon>Endopterygota</taxon>
        <taxon>Diptera</taxon>
        <taxon>Nematocera</taxon>
        <taxon>Culicoidea</taxon>
        <taxon>Culicidae</taxon>
        <taxon>Anophelinae</taxon>
        <taxon>Anopheles</taxon>
    </lineage>
</organism>
<dbReference type="VEuPathDB" id="VectorBase:AEPI011332"/>
<dbReference type="PANTHER" id="PTHR37984:SF5">
    <property type="entry name" value="PROTEIN NYNRIN-LIKE"/>
    <property type="match status" value="1"/>
</dbReference>
<protein>
    <submittedName>
        <fullName evidence="1">Uncharacterized protein</fullName>
    </submittedName>
</protein>
<dbReference type="EnsemblMetazoa" id="AEPI011332-RA">
    <property type="protein sequence ID" value="AEPI011332-PA"/>
    <property type="gene ID" value="AEPI011332"/>
</dbReference>
<dbReference type="InterPro" id="IPR050951">
    <property type="entry name" value="Retrovirus_Pol_polyprotein"/>
</dbReference>
<evidence type="ECO:0000313" key="1">
    <source>
        <dbReference type="EnsemblMetazoa" id="AEPI011332-PA"/>
    </source>
</evidence>
<proteinExistence type="predicted"/>
<dbReference type="AlphaFoldDB" id="A0A182PWJ5"/>
<sequence>MSETTLHSIKARYSLNPTDRQFTSYTGHRINCLGRLPVKVKIGDVTRRLNLYVVSGNTDSLFGREWIANFKKQIDIGKLIDPNAALNSLLGGFASLFSDVPGKLTGPPASVHLKPDATPIFAKARDVPLALRDRYAGEIEKKLKSGL</sequence>
<name>A0A182PWJ5_9DIPT</name>
<dbReference type="PANTHER" id="PTHR37984">
    <property type="entry name" value="PROTEIN CBG26694"/>
    <property type="match status" value="1"/>
</dbReference>
<evidence type="ECO:0000313" key="2">
    <source>
        <dbReference type="Proteomes" id="UP000075885"/>
    </source>
</evidence>
<keyword evidence="2" id="KW-1185">Reference proteome</keyword>